<dbReference type="GO" id="GO:0004335">
    <property type="term" value="F:galactokinase activity"/>
    <property type="evidence" value="ECO:0007669"/>
    <property type="project" value="TreeGrafter"/>
</dbReference>
<dbReference type="FunFam" id="3.30.70.890:FF:000008">
    <property type="entry name" value="L-arabinokinase"/>
    <property type="match status" value="1"/>
</dbReference>
<evidence type="ECO:0000313" key="3">
    <source>
        <dbReference type="EMBL" id="KAK4558831.1"/>
    </source>
</evidence>
<sequence length="225" mass="25181">MLGETFLEKYADHHDPVTVIDPKRTDGVRAPAKHPIYENFRVNDGHSSVLSLVLISLAFKALLTSATSDEQLMALGELLYQCHFSYSVFGLGSDGTDRLVQLVQEIQHGKLSKSKEGTIYGAKITGGGSSGTVCVVGRNSLRSSEQIREIQQRYKKATGYLPFLFEGSSPVSGVWISENTPHPQQANLMSTLWDKIIKGKRFWSRLETDQVSRRHLSIFVRVYYD</sequence>
<proteinExistence type="predicted"/>
<evidence type="ECO:0000256" key="2">
    <source>
        <dbReference type="ARBA" id="ARBA00022840"/>
    </source>
</evidence>
<dbReference type="GO" id="GO:0009702">
    <property type="term" value="F:L-arabinokinase activity"/>
    <property type="evidence" value="ECO:0007669"/>
    <property type="project" value="TreeGrafter"/>
</dbReference>
<keyword evidence="1" id="KW-0547">Nucleotide-binding</keyword>
<reference evidence="3 4" key="1">
    <citation type="journal article" date="2023" name="G3 (Bethesda)">
        <title>A haplotype-resolved chromosome-scale genome for Quercus rubra L. provides insights into the genetics of adaptive traits for red oak species.</title>
        <authorList>
            <person name="Kapoor B."/>
            <person name="Jenkins J."/>
            <person name="Schmutz J."/>
            <person name="Zhebentyayeva T."/>
            <person name="Kuelheim C."/>
            <person name="Coggeshall M."/>
            <person name="Heim C."/>
            <person name="Lasky J.R."/>
            <person name="Leites L."/>
            <person name="Islam-Faridi N."/>
            <person name="Romero-Severson J."/>
            <person name="DeLeo V.L."/>
            <person name="Lucas S.M."/>
            <person name="Lazic D."/>
            <person name="Gailing O."/>
            <person name="Carlson J."/>
            <person name="Staton M."/>
        </authorList>
    </citation>
    <scope>NUCLEOTIDE SEQUENCE [LARGE SCALE GENOMIC DNA]</scope>
    <source>
        <strain evidence="3">Pseudo-F2</strain>
    </source>
</reference>
<dbReference type="EMBL" id="JAXUIC010000012">
    <property type="protein sequence ID" value="KAK4558831.1"/>
    <property type="molecule type" value="Genomic_DNA"/>
</dbReference>
<dbReference type="PANTHER" id="PTHR10457:SF35">
    <property type="entry name" value="L-ARABINOKINASE"/>
    <property type="match status" value="1"/>
</dbReference>
<dbReference type="Gene3D" id="3.30.70.890">
    <property type="entry name" value="GHMP kinase, C-terminal domain"/>
    <property type="match status" value="1"/>
</dbReference>
<evidence type="ECO:0000256" key="1">
    <source>
        <dbReference type="ARBA" id="ARBA00022741"/>
    </source>
</evidence>
<evidence type="ECO:0008006" key="5">
    <source>
        <dbReference type="Google" id="ProtNLM"/>
    </source>
</evidence>
<organism evidence="3 4">
    <name type="scientific">Quercus rubra</name>
    <name type="common">Northern red oak</name>
    <name type="synonym">Quercus borealis</name>
    <dbReference type="NCBI Taxonomy" id="3512"/>
    <lineage>
        <taxon>Eukaryota</taxon>
        <taxon>Viridiplantae</taxon>
        <taxon>Streptophyta</taxon>
        <taxon>Embryophyta</taxon>
        <taxon>Tracheophyta</taxon>
        <taxon>Spermatophyta</taxon>
        <taxon>Magnoliopsida</taxon>
        <taxon>eudicotyledons</taxon>
        <taxon>Gunneridae</taxon>
        <taxon>Pentapetalae</taxon>
        <taxon>rosids</taxon>
        <taxon>fabids</taxon>
        <taxon>Fagales</taxon>
        <taxon>Fagaceae</taxon>
        <taxon>Quercus</taxon>
    </lineage>
</organism>
<dbReference type="SUPFAM" id="SSF55060">
    <property type="entry name" value="GHMP Kinase, C-terminal domain"/>
    <property type="match status" value="1"/>
</dbReference>
<dbReference type="GO" id="GO:0005829">
    <property type="term" value="C:cytosol"/>
    <property type="evidence" value="ECO:0007669"/>
    <property type="project" value="TreeGrafter"/>
</dbReference>
<protein>
    <recommendedName>
        <fullName evidence="5">GHMP kinase C-terminal domain-containing protein</fullName>
    </recommendedName>
</protein>
<keyword evidence="4" id="KW-1185">Reference proteome</keyword>
<dbReference type="AlphaFoldDB" id="A0AAN7E0K9"/>
<dbReference type="InterPro" id="IPR036554">
    <property type="entry name" value="GHMP_kinase_C_sf"/>
</dbReference>
<dbReference type="PANTHER" id="PTHR10457">
    <property type="entry name" value="MEVALONATE KINASE/GALACTOKINASE"/>
    <property type="match status" value="1"/>
</dbReference>
<comment type="caution">
    <text evidence="3">The sequence shown here is derived from an EMBL/GenBank/DDBJ whole genome shotgun (WGS) entry which is preliminary data.</text>
</comment>
<name>A0AAN7E0K9_QUERU</name>
<accession>A0AAN7E0K9</accession>
<dbReference type="GO" id="GO:0005524">
    <property type="term" value="F:ATP binding"/>
    <property type="evidence" value="ECO:0007669"/>
    <property type="project" value="UniProtKB-KW"/>
</dbReference>
<dbReference type="GO" id="GO:0006012">
    <property type="term" value="P:galactose metabolic process"/>
    <property type="evidence" value="ECO:0007669"/>
    <property type="project" value="TreeGrafter"/>
</dbReference>
<dbReference type="Proteomes" id="UP001324115">
    <property type="component" value="Unassembled WGS sequence"/>
</dbReference>
<gene>
    <name evidence="3" type="ORF">RGQ29_008189</name>
</gene>
<keyword evidence="2" id="KW-0067">ATP-binding</keyword>
<evidence type="ECO:0000313" key="4">
    <source>
        <dbReference type="Proteomes" id="UP001324115"/>
    </source>
</evidence>